<evidence type="ECO:0000256" key="1">
    <source>
        <dbReference type="SAM" id="Coils"/>
    </source>
</evidence>
<keyword evidence="1" id="KW-0175">Coiled coil</keyword>
<sequence length="161" mass="18517">MDTLQITKEAAQKAHENAKNSGKELLENLFGKKVFQKNIMDRIKSIDDVIKGLGNNDSDVLDYLELQKLDIADHILANQQLVIITKALNEGWTPDWDNGQWDKWFNWFYGGSSSSGRFSFSFSDYQYSFSLCGSRLCFKSKELAQYAAKQFLDTYKRAFTI</sequence>
<dbReference type="EMBL" id="FUYZ01000001">
    <property type="protein sequence ID" value="SKB63486.1"/>
    <property type="molecule type" value="Genomic_DNA"/>
</dbReference>
<accession>A0A1T5CVY0</accession>
<evidence type="ECO:0000313" key="2">
    <source>
        <dbReference type="EMBL" id="SKB63486.1"/>
    </source>
</evidence>
<feature type="coiled-coil region" evidence="1">
    <location>
        <begin position="1"/>
        <end position="28"/>
    </location>
</feature>
<reference evidence="2 3" key="1">
    <citation type="submission" date="2017-02" db="EMBL/GenBank/DDBJ databases">
        <authorList>
            <person name="Peterson S.W."/>
        </authorList>
    </citation>
    <scope>NUCLEOTIDE SEQUENCE [LARGE SCALE GENOMIC DNA]</scope>
    <source>
        <strain evidence="2 3">DSM 22323</strain>
    </source>
</reference>
<gene>
    <name evidence="2" type="ORF">SAMN05660477_00391</name>
</gene>
<dbReference type="OrthoDB" id="1038140at2"/>
<dbReference type="AlphaFoldDB" id="A0A1T5CVY0"/>
<keyword evidence="3" id="KW-1185">Reference proteome</keyword>
<name>A0A1T5CVY0_9FLAO</name>
<protein>
    <submittedName>
        <fullName evidence="2">Uncharacterized protein</fullName>
    </submittedName>
</protein>
<organism evidence="2 3">
    <name type="scientific">Soonwooa buanensis</name>
    <dbReference type="NCBI Taxonomy" id="619805"/>
    <lineage>
        <taxon>Bacteria</taxon>
        <taxon>Pseudomonadati</taxon>
        <taxon>Bacteroidota</taxon>
        <taxon>Flavobacteriia</taxon>
        <taxon>Flavobacteriales</taxon>
        <taxon>Weeksellaceae</taxon>
        <taxon>Chryseobacterium group</taxon>
        <taxon>Soonwooa</taxon>
    </lineage>
</organism>
<dbReference type="RefSeq" id="WP_079665681.1">
    <property type="nucleotide sequence ID" value="NZ_FUYZ01000001.1"/>
</dbReference>
<dbReference type="Proteomes" id="UP000191112">
    <property type="component" value="Unassembled WGS sequence"/>
</dbReference>
<dbReference type="STRING" id="619805.SAMN05660477_00391"/>
<proteinExistence type="predicted"/>
<evidence type="ECO:0000313" key="3">
    <source>
        <dbReference type="Proteomes" id="UP000191112"/>
    </source>
</evidence>